<feature type="domain" description="Major facilitator superfamily (MFS) profile" evidence="7">
    <location>
        <begin position="10"/>
        <end position="395"/>
    </location>
</feature>
<keyword evidence="9" id="KW-1185">Reference proteome</keyword>
<dbReference type="InterPro" id="IPR020846">
    <property type="entry name" value="MFS_dom"/>
</dbReference>
<dbReference type="PROSITE" id="PS51257">
    <property type="entry name" value="PROKAR_LIPOPROTEIN"/>
    <property type="match status" value="1"/>
</dbReference>
<name>A0ABR2KA48_9EUKA</name>
<evidence type="ECO:0000259" key="7">
    <source>
        <dbReference type="PROSITE" id="PS50850"/>
    </source>
</evidence>
<feature type="transmembrane region" description="Helical" evidence="6">
    <location>
        <begin position="340"/>
        <end position="360"/>
    </location>
</feature>
<evidence type="ECO:0000313" key="9">
    <source>
        <dbReference type="Proteomes" id="UP001470230"/>
    </source>
</evidence>
<keyword evidence="4 6" id="KW-0472">Membrane</keyword>
<dbReference type="PRINTS" id="PR00171">
    <property type="entry name" value="SUGRTRNSPORT"/>
</dbReference>
<dbReference type="PANTHER" id="PTHR48021">
    <property type="match status" value="1"/>
</dbReference>
<feature type="transmembrane region" description="Helical" evidence="6">
    <location>
        <begin position="366"/>
        <end position="389"/>
    </location>
</feature>
<evidence type="ECO:0000256" key="5">
    <source>
        <dbReference type="SAM" id="MobiDB-lite"/>
    </source>
</evidence>
<feature type="compositionally biased region" description="Basic and acidic residues" evidence="5">
    <location>
        <begin position="407"/>
        <end position="417"/>
    </location>
</feature>
<dbReference type="Pfam" id="PF00083">
    <property type="entry name" value="Sugar_tr"/>
    <property type="match status" value="2"/>
</dbReference>
<dbReference type="InterPro" id="IPR003663">
    <property type="entry name" value="Sugar/inositol_transpt"/>
</dbReference>
<feature type="transmembrane region" description="Helical" evidence="6">
    <location>
        <begin position="277"/>
        <end position="295"/>
    </location>
</feature>
<gene>
    <name evidence="8" type="ORF">M9Y10_039018</name>
</gene>
<comment type="subcellular location">
    <subcellularLocation>
        <location evidence="1">Membrane</location>
        <topology evidence="1">Multi-pass membrane protein</topology>
    </subcellularLocation>
</comment>
<feature type="transmembrane region" description="Helical" evidence="6">
    <location>
        <begin position="166"/>
        <end position="184"/>
    </location>
</feature>
<feature type="region of interest" description="Disordered" evidence="5">
    <location>
        <begin position="397"/>
        <end position="417"/>
    </location>
</feature>
<feature type="transmembrane region" description="Helical" evidence="6">
    <location>
        <begin position="77"/>
        <end position="94"/>
    </location>
</feature>
<dbReference type="InterPro" id="IPR005828">
    <property type="entry name" value="MFS_sugar_transport-like"/>
</dbReference>
<feature type="transmembrane region" description="Helical" evidence="6">
    <location>
        <begin position="307"/>
        <end position="328"/>
    </location>
</feature>
<feature type="transmembrane region" description="Helical" evidence="6">
    <location>
        <begin position="48"/>
        <end position="65"/>
    </location>
</feature>
<protein>
    <submittedName>
        <fullName evidence="8">Glucose import</fullName>
    </submittedName>
</protein>
<dbReference type="PANTHER" id="PTHR48021:SF1">
    <property type="entry name" value="GH07001P-RELATED"/>
    <property type="match status" value="1"/>
</dbReference>
<feature type="transmembrane region" description="Helical" evidence="6">
    <location>
        <begin position="100"/>
        <end position="128"/>
    </location>
</feature>
<dbReference type="Gene3D" id="1.20.1250.20">
    <property type="entry name" value="MFS general substrate transporter like domains"/>
    <property type="match status" value="2"/>
</dbReference>
<evidence type="ECO:0000256" key="4">
    <source>
        <dbReference type="ARBA" id="ARBA00023136"/>
    </source>
</evidence>
<dbReference type="InterPro" id="IPR036259">
    <property type="entry name" value="MFS_trans_sf"/>
</dbReference>
<dbReference type="PROSITE" id="PS50850">
    <property type="entry name" value="MFS"/>
    <property type="match status" value="1"/>
</dbReference>
<dbReference type="Proteomes" id="UP001470230">
    <property type="component" value="Unassembled WGS sequence"/>
</dbReference>
<sequence length="417" mass="45610">MGICGKEFGFALVILLGCAEFGFITVYCSPCGEDIRTKHGLKDTSVQWTLYNSIVFLFAALGPFVDKFILNKFNGRRRIVIFVADLITAVFWFLNCLTKINIYAGIVVRCFLGLATGMFSGITSMYLVEIAAPGYSGFFGSLNQIGIVVGQALYDFLGPSMDYMALNYLGGVVGALQAVLIWFIPESPAAQQSDEVEEKPILAAFKSEYANGLIVGIIFMFVQQFSGINGMLTDLSAIMSNAGLDIDGDYQAGIALCAQFISVFVSSLMVDKLGPKLVWILSSTVCAVGLLMMALNTKFNWSAAFPLVSIFIYVLGFGLGLGPAPWFVIPQFFPLDVRPAANSICVLSNWVFSFIVVMVFPEMKKGMGMFGSFIFFFAVCVFSIFFGIFKVQNPTKDVDEDVEDERSDSTDEKPASL</sequence>
<evidence type="ECO:0000256" key="1">
    <source>
        <dbReference type="ARBA" id="ARBA00004141"/>
    </source>
</evidence>
<evidence type="ECO:0000256" key="6">
    <source>
        <dbReference type="SAM" id="Phobius"/>
    </source>
</evidence>
<keyword evidence="3 6" id="KW-1133">Transmembrane helix</keyword>
<comment type="caution">
    <text evidence="8">The sequence shown here is derived from an EMBL/GenBank/DDBJ whole genome shotgun (WGS) entry which is preliminary data.</text>
</comment>
<feature type="transmembrane region" description="Helical" evidence="6">
    <location>
        <begin position="209"/>
        <end position="232"/>
    </location>
</feature>
<accession>A0ABR2KA48</accession>
<organism evidence="8 9">
    <name type="scientific">Tritrichomonas musculus</name>
    <dbReference type="NCBI Taxonomy" id="1915356"/>
    <lineage>
        <taxon>Eukaryota</taxon>
        <taxon>Metamonada</taxon>
        <taxon>Parabasalia</taxon>
        <taxon>Tritrichomonadida</taxon>
        <taxon>Tritrichomonadidae</taxon>
        <taxon>Tritrichomonas</taxon>
    </lineage>
</organism>
<keyword evidence="2 6" id="KW-0812">Transmembrane</keyword>
<evidence type="ECO:0000256" key="3">
    <source>
        <dbReference type="ARBA" id="ARBA00022989"/>
    </source>
</evidence>
<dbReference type="EMBL" id="JAPFFF010000006">
    <property type="protein sequence ID" value="KAK8887959.1"/>
    <property type="molecule type" value="Genomic_DNA"/>
</dbReference>
<dbReference type="InterPro" id="IPR050549">
    <property type="entry name" value="MFS_Trehalose_Transporter"/>
</dbReference>
<dbReference type="SUPFAM" id="SSF103473">
    <property type="entry name" value="MFS general substrate transporter"/>
    <property type="match status" value="1"/>
</dbReference>
<proteinExistence type="predicted"/>
<evidence type="ECO:0000313" key="8">
    <source>
        <dbReference type="EMBL" id="KAK8887959.1"/>
    </source>
</evidence>
<feature type="transmembrane region" description="Helical" evidence="6">
    <location>
        <begin position="252"/>
        <end position="270"/>
    </location>
</feature>
<reference evidence="8 9" key="1">
    <citation type="submission" date="2024-04" db="EMBL/GenBank/DDBJ databases">
        <title>Tritrichomonas musculus Genome.</title>
        <authorList>
            <person name="Alves-Ferreira E."/>
            <person name="Grigg M."/>
            <person name="Lorenzi H."/>
            <person name="Galac M."/>
        </authorList>
    </citation>
    <scope>NUCLEOTIDE SEQUENCE [LARGE SCALE GENOMIC DNA]</scope>
    <source>
        <strain evidence="8 9">EAF2021</strain>
    </source>
</reference>
<evidence type="ECO:0000256" key="2">
    <source>
        <dbReference type="ARBA" id="ARBA00022692"/>
    </source>
</evidence>